<keyword evidence="7" id="KW-0472">Membrane</keyword>
<organism evidence="8 9">
    <name type="scientific">Haloechinothrix salitolerans</name>
    <dbReference type="NCBI Taxonomy" id="926830"/>
    <lineage>
        <taxon>Bacteria</taxon>
        <taxon>Bacillati</taxon>
        <taxon>Actinomycetota</taxon>
        <taxon>Actinomycetes</taxon>
        <taxon>Pseudonocardiales</taxon>
        <taxon>Pseudonocardiaceae</taxon>
        <taxon>Haloechinothrix</taxon>
    </lineage>
</organism>
<feature type="compositionally biased region" description="Low complexity" evidence="6">
    <location>
        <begin position="378"/>
        <end position="389"/>
    </location>
</feature>
<dbReference type="Proteomes" id="UP001596337">
    <property type="component" value="Unassembled WGS sequence"/>
</dbReference>
<dbReference type="SUPFAM" id="SSF53067">
    <property type="entry name" value="Actin-like ATPase domain"/>
    <property type="match status" value="2"/>
</dbReference>
<comment type="similarity">
    <text evidence="1">Belongs to the heat shock protein 70 family.</text>
</comment>
<keyword evidence="2" id="KW-0547">Nucleotide-binding</keyword>
<dbReference type="RefSeq" id="WP_345398207.1">
    <property type="nucleotide sequence ID" value="NZ_BAABLA010000028.1"/>
</dbReference>
<keyword evidence="7" id="KW-0812">Transmembrane</keyword>
<keyword evidence="9" id="KW-1185">Reference proteome</keyword>
<dbReference type="InterPro" id="IPR043129">
    <property type="entry name" value="ATPase_NBD"/>
</dbReference>
<dbReference type="InterPro" id="IPR018181">
    <property type="entry name" value="Heat_shock_70_CS"/>
</dbReference>
<evidence type="ECO:0000256" key="4">
    <source>
        <dbReference type="ARBA" id="ARBA00023016"/>
    </source>
</evidence>
<evidence type="ECO:0000313" key="8">
    <source>
        <dbReference type="EMBL" id="MFC6868266.1"/>
    </source>
</evidence>
<accession>A0ABW2BZ68</accession>
<evidence type="ECO:0000256" key="3">
    <source>
        <dbReference type="ARBA" id="ARBA00022840"/>
    </source>
</evidence>
<feature type="region of interest" description="Disordered" evidence="6">
    <location>
        <begin position="358"/>
        <end position="423"/>
    </location>
</feature>
<proteinExistence type="inferred from homology"/>
<evidence type="ECO:0000256" key="6">
    <source>
        <dbReference type="SAM" id="MobiDB-lite"/>
    </source>
</evidence>
<keyword evidence="5" id="KW-0143">Chaperone</keyword>
<keyword evidence="4" id="KW-0346">Stress response</keyword>
<dbReference type="PRINTS" id="PR00301">
    <property type="entry name" value="HEATSHOCK70"/>
</dbReference>
<dbReference type="PANTHER" id="PTHR45639:SF34">
    <property type="entry name" value="CHAPERONE PROTEIN DNAK"/>
    <property type="match status" value="1"/>
</dbReference>
<reference evidence="9" key="1">
    <citation type="journal article" date="2019" name="Int. J. Syst. Evol. Microbiol.">
        <title>The Global Catalogue of Microorganisms (GCM) 10K type strain sequencing project: providing services to taxonomists for standard genome sequencing and annotation.</title>
        <authorList>
            <consortium name="The Broad Institute Genomics Platform"/>
            <consortium name="The Broad Institute Genome Sequencing Center for Infectious Disease"/>
            <person name="Wu L."/>
            <person name="Ma J."/>
        </authorList>
    </citation>
    <scope>NUCLEOTIDE SEQUENCE [LARGE SCALE GENOMIC DNA]</scope>
    <source>
        <strain evidence="9">KCTC 32255</strain>
    </source>
</reference>
<dbReference type="Gene3D" id="3.90.640.10">
    <property type="entry name" value="Actin, Chain A, domain 4"/>
    <property type="match status" value="1"/>
</dbReference>
<comment type="caution">
    <text evidence="8">The sequence shown here is derived from an EMBL/GenBank/DDBJ whole genome shotgun (WGS) entry which is preliminary data.</text>
</comment>
<dbReference type="PANTHER" id="PTHR45639">
    <property type="entry name" value="HSC70CB, ISOFORM G-RELATED"/>
    <property type="match status" value="1"/>
</dbReference>
<feature type="transmembrane region" description="Helical" evidence="7">
    <location>
        <begin position="429"/>
        <end position="450"/>
    </location>
</feature>
<gene>
    <name evidence="8" type="ORF">ACFQGD_14065</name>
</gene>
<name>A0ABW2BZ68_9PSEU</name>
<evidence type="ECO:0000256" key="1">
    <source>
        <dbReference type="ARBA" id="ARBA00007381"/>
    </source>
</evidence>
<evidence type="ECO:0000313" key="9">
    <source>
        <dbReference type="Proteomes" id="UP001596337"/>
    </source>
</evidence>
<evidence type="ECO:0000256" key="7">
    <source>
        <dbReference type="SAM" id="Phobius"/>
    </source>
</evidence>
<dbReference type="PROSITE" id="PS00329">
    <property type="entry name" value="HSP70_2"/>
    <property type="match status" value="1"/>
</dbReference>
<dbReference type="Gene3D" id="3.30.420.40">
    <property type="match status" value="2"/>
</dbReference>
<protein>
    <submittedName>
        <fullName evidence="8">Hsp70 family protein</fullName>
    </submittedName>
</protein>
<dbReference type="PROSITE" id="PS01036">
    <property type="entry name" value="HSP70_3"/>
    <property type="match status" value="1"/>
</dbReference>
<feature type="compositionally biased region" description="Pro residues" evidence="6">
    <location>
        <begin position="364"/>
        <end position="377"/>
    </location>
</feature>
<dbReference type="EMBL" id="JBHSXX010000001">
    <property type="protein sequence ID" value="MFC6868266.1"/>
    <property type="molecule type" value="Genomic_DNA"/>
</dbReference>
<dbReference type="InterPro" id="IPR013126">
    <property type="entry name" value="Hsp_70_fam"/>
</dbReference>
<evidence type="ECO:0000256" key="2">
    <source>
        <dbReference type="ARBA" id="ARBA00022741"/>
    </source>
</evidence>
<dbReference type="Pfam" id="PF00012">
    <property type="entry name" value="HSP70"/>
    <property type="match status" value="2"/>
</dbReference>
<sequence>MYGLGIDIGTTYTAAAVWRDGRAEIFPLGDKTAAIPSIVLVREDETVLTGETAQRRALSEPQRVAREFKRRIGDSVPILLGGTPYSPEALVAKLIAAVVEQVSARQGEPPAHVCLSHPANWGPFKRDRMHQAVRIAGLSQPFRFTTEPEAAAVFYAHEQRVDPGSVVAVYDLGGGTFDATVLRKRTSGFEILGRPEGVEQLGGIDIDAAVFDHVSRTLGDTLDDLDEDDPADLTAVARLKQECVEAKEALSADTDATIPVLLPNTSTEVRLTREELETTVRPMLHGTIEALRRALESAHVAANDLHSVLLVGGASRMPLVSQLVGSELGRPVAVDAHPKHAVAIGASWLAAGALAPPRQWQAPAAPPPARHPQPPVTPAATTQRVTVPADDGSGRPQRTEPLTVPQPAPVDADPGTTSTTSVTRGRRRLLVPALVGVALLLVAALGTWWWGDQAGWFNGADSRADTGETTSDSGFTEEPPTAAEELAAILDGDEADVRGLLGSWVPQLSAKSEGLVVDGTTYDADAILANHHDLRERYPEARLLWSGDYPIFRFDNYFVTVFAVPFASPDEANQWCDAEGFPADDCFAKRLSDTGSWEDAAVYR</sequence>
<evidence type="ECO:0000256" key="5">
    <source>
        <dbReference type="ARBA" id="ARBA00023186"/>
    </source>
</evidence>
<keyword evidence="7" id="KW-1133">Transmembrane helix</keyword>
<keyword evidence="3" id="KW-0067">ATP-binding</keyword>